<reference evidence="2 3" key="1">
    <citation type="submission" date="2019-05" db="EMBL/GenBank/DDBJ databases">
        <title>Emergence of the Ug99 lineage of the wheat stem rust pathogen through somatic hybridization.</title>
        <authorList>
            <person name="Li F."/>
            <person name="Upadhyaya N.M."/>
            <person name="Sperschneider J."/>
            <person name="Matny O."/>
            <person name="Nguyen-Phuc H."/>
            <person name="Mago R."/>
            <person name="Raley C."/>
            <person name="Miller M.E."/>
            <person name="Silverstein K.A.T."/>
            <person name="Henningsen E."/>
            <person name="Hirsch C.D."/>
            <person name="Visser B."/>
            <person name="Pretorius Z.A."/>
            <person name="Steffenson B.J."/>
            <person name="Schwessinger B."/>
            <person name="Dodds P.N."/>
            <person name="Figueroa M."/>
        </authorList>
    </citation>
    <scope>NUCLEOTIDE SEQUENCE [LARGE SCALE GENOMIC DNA]</scope>
    <source>
        <strain evidence="2 3">Ug99</strain>
    </source>
</reference>
<dbReference type="AlphaFoldDB" id="A0A5B0QLH4"/>
<name>A0A5B0QLH4_PUCGR</name>
<dbReference type="EMBL" id="VDEP01000273">
    <property type="protein sequence ID" value="KAA1114058.1"/>
    <property type="molecule type" value="Genomic_DNA"/>
</dbReference>
<feature type="region of interest" description="Disordered" evidence="1">
    <location>
        <begin position="16"/>
        <end position="54"/>
    </location>
</feature>
<feature type="compositionally biased region" description="Basic and acidic residues" evidence="1">
    <location>
        <begin position="43"/>
        <end position="52"/>
    </location>
</feature>
<proteinExistence type="predicted"/>
<organism evidence="2 3">
    <name type="scientific">Puccinia graminis f. sp. tritici</name>
    <dbReference type="NCBI Taxonomy" id="56615"/>
    <lineage>
        <taxon>Eukaryota</taxon>
        <taxon>Fungi</taxon>
        <taxon>Dikarya</taxon>
        <taxon>Basidiomycota</taxon>
        <taxon>Pucciniomycotina</taxon>
        <taxon>Pucciniomycetes</taxon>
        <taxon>Pucciniales</taxon>
        <taxon>Pucciniaceae</taxon>
        <taxon>Puccinia</taxon>
    </lineage>
</organism>
<accession>A0A5B0QLH4</accession>
<dbReference type="Proteomes" id="UP000325313">
    <property type="component" value="Unassembled WGS sequence"/>
</dbReference>
<evidence type="ECO:0000256" key="1">
    <source>
        <dbReference type="SAM" id="MobiDB-lite"/>
    </source>
</evidence>
<evidence type="ECO:0000313" key="3">
    <source>
        <dbReference type="Proteomes" id="UP000325313"/>
    </source>
</evidence>
<gene>
    <name evidence="2" type="ORF">PGTUg99_014438</name>
</gene>
<protein>
    <submittedName>
        <fullName evidence="2">Uncharacterized protein</fullName>
    </submittedName>
</protein>
<feature type="compositionally biased region" description="Basic residues" evidence="1">
    <location>
        <begin position="25"/>
        <end position="42"/>
    </location>
</feature>
<comment type="caution">
    <text evidence="2">The sequence shown here is derived from an EMBL/GenBank/DDBJ whole genome shotgun (WGS) entry which is preliminary data.</text>
</comment>
<feature type="region of interest" description="Disordered" evidence="1">
    <location>
        <begin position="129"/>
        <end position="149"/>
    </location>
</feature>
<evidence type="ECO:0000313" key="2">
    <source>
        <dbReference type="EMBL" id="KAA1114058.1"/>
    </source>
</evidence>
<feature type="compositionally biased region" description="Polar residues" evidence="1">
    <location>
        <begin position="129"/>
        <end position="142"/>
    </location>
</feature>
<sequence>MYSAALSTRYCNENADGTHNLTKPRGIKSTKKEKHIRSAKKTPAHDPCHRAESPPAFVDRNFQTTFLCPHANGTLLKGVGQNQTTRCRPPADALTIALGSRHYGQLAVAAARSVTQTFQVKLNPHATSAAATTQSMKQQITLHTPAKGQ</sequence>